<evidence type="ECO:0000256" key="1">
    <source>
        <dbReference type="ARBA" id="ARBA00004123"/>
    </source>
</evidence>
<keyword evidence="2" id="KW-0805">Transcription regulation</keyword>
<keyword evidence="8" id="KW-1185">Reference proteome</keyword>
<keyword evidence="4" id="KW-0804">Transcription</keyword>
<dbReference type="GO" id="GO:0006367">
    <property type="term" value="P:transcription initiation at RNA polymerase II promoter"/>
    <property type="evidence" value="ECO:0007669"/>
    <property type="project" value="InterPro"/>
</dbReference>
<feature type="region of interest" description="Disordered" evidence="6">
    <location>
        <begin position="132"/>
        <end position="163"/>
    </location>
</feature>
<evidence type="ECO:0000256" key="2">
    <source>
        <dbReference type="ARBA" id="ARBA00023015"/>
    </source>
</evidence>
<feature type="compositionally biased region" description="Basic and acidic residues" evidence="6">
    <location>
        <begin position="132"/>
        <end position="146"/>
    </location>
</feature>
<organism evidence="7 8">
    <name type="scientific">Vairimorpha necatrix</name>
    <dbReference type="NCBI Taxonomy" id="6039"/>
    <lineage>
        <taxon>Eukaryota</taxon>
        <taxon>Fungi</taxon>
        <taxon>Fungi incertae sedis</taxon>
        <taxon>Microsporidia</taxon>
        <taxon>Nosematidae</taxon>
        <taxon>Vairimorpha</taxon>
    </lineage>
</organism>
<keyword evidence="5" id="KW-0539">Nucleus</keyword>
<evidence type="ECO:0000256" key="6">
    <source>
        <dbReference type="SAM" id="MobiDB-lite"/>
    </source>
</evidence>
<evidence type="ECO:0000313" key="8">
    <source>
        <dbReference type="Proteomes" id="UP001334084"/>
    </source>
</evidence>
<dbReference type="AlphaFoldDB" id="A0AAX4J8X1"/>
<keyword evidence="3" id="KW-0238">DNA-binding</keyword>
<dbReference type="GO" id="GO:0003677">
    <property type="term" value="F:DNA binding"/>
    <property type="evidence" value="ECO:0007669"/>
    <property type="project" value="UniProtKB-KW"/>
</dbReference>
<sequence length="274" mass="32279">MVKFKIIYLPDITKKNCIFTNINLKKLSSPITLSRESPLEEEVVFNSRKRSEVVEYETEEYKKLKNKESCPLLIEDADSLMFSGKLQEVGSGSSSHFTFIRQGNLIYMTPIKKWYRFTQKFTQKNVEEEVTKFVPENEKHEESNDSDREEIDYEDNFQDDDGEDYNFEVQKQKKLTKSGKKLRVLVDNLGNEDRSEEDEDVEDIEEIKMPNILTNEKIRECFKTPTLSVKELIRKLRTNFSLGNEEKSILKKFINEFCVYETDKVTGEKQLKLK</sequence>
<comment type="subcellular location">
    <subcellularLocation>
        <location evidence="1">Nucleus</location>
    </subcellularLocation>
</comment>
<feature type="compositionally biased region" description="Acidic residues" evidence="6">
    <location>
        <begin position="147"/>
        <end position="163"/>
    </location>
</feature>
<evidence type="ECO:0000313" key="7">
    <source>
        <dbReference type="EMBL" id="WUR02327.1"/>
    </source>
</evidence>
<dbReference type="InterPro" id="IPR011039">
    <property type="entry name" value="TFIIF_interaction"/>
</dbReference>
<dbReference type="GO" id="GO:0005634">
    <property type="term" value="C:nucleus"/>
    <property type="evidence" value="ECO:0007669"/>
    <property type="project" value="UniProtKB-SubCell"/>
</dbReference>
<dbReference type="RefSeq" id="XP_065328472.1">
    <property type="nucleotide sequence ID" value="XM_065472400.1"/>
</dbReference>
<name>A0AAX4J8X1_9MICR</name>
<proteinExistence type="predicted"/>
<dbReference type="SUPFAM" id="SSF50916">
    <property type="entry name" value="Rap30/74 interaction domains"/>
    <property type="match status" value="1"/>
</dbReference>
<evidence type="ECO:0000256" key="4">
    <source>
        <dbReference type="ARBA" id="ARBA00023163"/>
    </source>
</evidence>
<gene>
    <name evidence="7" type="ORF">VNE69_01265</name>
</gene>
<reference evidence="7" key="1">
    <citation type="journal article" date="2024" name="BMC Genomics">
        <title>Functional annotation of a divergent genome using sequence and structure-based similarity.</title>
        <authorList>
            <person name="Svedberg D."/>
            <person name="Winiger R.R."/>
            <person name="Berg A."/>
            <person name="Sharma H."/>
            <person name="Tellgren-Roth C."/>
            <person name="Debrunner-Vossbrinck B.A."/>
            <person name="Vossbrinck C.R."/>
            <person name="Barandun J."/>
        </authorList>
    </citation>
    <scope>NUCLEOTIDE SEQUENCE</scope>
    <source>
        <strain evidence="7">Illinois isolate</strain>
    </source>
</reference>
<dbReference type="GeneID" id="90540129"/>
<accession>A0AAX4J8X1</accession>
<evidence type="ECO:0000256" key="3">
    <source>
        <dbReference type="ARBA" id="ARBA00023125"/>
    </source>
</evidence>
<evidence type="ECO:0000256" key="5">
    <source>
        <dbReference type="ARBA" id="ARBA00023242"/>
    </source>
</evidence>
<dbReference type="EMBL" id="CP142726">
    <property type="protein sequence ID" value="WUR02327.1"/>
    <property type="molecule type" value="Genomic_DNA"/>
</dbReference>
<dbReference type="Proteomes" id="UP001334084">
    <property type="component" value="Chromosome 1"/>
</dbReference>
<protein>
    <submittedName>
        <fullName evidence="7">Transcription initiation factor IIF subunit alpha</fullName>
    </submittedName>
</protein>
<dbReference type="KEGG" id="vnx:VNE69_01265"/>